<gene>
    <name evidence="2" type="ORF">E5222_01235</name>
</gene>
<sequence length="168" mass="18130">MRKMMIAAGAAMALATGAAQAQNSAWGYFEGEGGLLQAGLGNAEGQQLLIKCDESGDNKVFAAIHSPQQLAGPQQRAPSRDVRMQLDGGRVIDTRWRFYPNTAIALNNRRESVLPDLVLPMADANELTVWLDPEDGTEIRMIFNVAGARDAINRVFESCDDDANPLAG</sequence>
<keyword evidence="1" id="KW-0732">Signal</keyword>
<accession>A0A4T3F1P9</accession>
<protein>
    <submittedName>
        <fullName evidence="2">Uncharacterized protein</fullName>
    </submittedName>
</protein>
<evidence type="ECO:0000313" key="3">
    <source>
        <dbReference type="Proteomes" id="UP000309389"/>
    </source>
</evidence>
<proteinExistence type="predicted"/>
<dbReference type="AlphaFoldDB" id="A0A4T3F1P9"/>
<evidence type="ECO:0000256" key="1">
    <source>
        <dbReference type="SAM" id="SignalP"/>
    </source>
</evidence>
<reference evidence="2 3" key="1">
    <citation type="submission" date="2019-04" db="EMBL/GenBank/DDBJ databases">
        <title>Altererythrobacter aquimixticola sp. nov., isolated from sediment of junction between the ocean and a freshwater spring.</title>
        <authorList>
            <person name="Yoon J.-H."/>
        </authorList>
    </citation>
    <scope>NUCLEOTIDE SEQUENCE [LARGE SCALE GENOMIC DNA]</scope>
    <source>
        <strain evidence="2 3">SSKS-13</strain>
    </source>
</reference>
<dbReference type="EMBL" id="SSHH01000001">
    <property type="protein sequence ID" value="TIX51133.1"/>
    <property type="molecule type" value="Genomic_DNA"/>
</dbReference>
<comment type="caution">
    <text evidence="2">The sequence shown here is derived from an EMBL/GenBank/DDBJ whole genome shotgun (WGS) entry which is preliminary data.</text>
</comment>
<dbReference type="OrthoDB" id="7583018at2"/>
<keyword evidence="3" id="KW-1185">Reference proteome</keyword>
<dbReference type="RefSeq" id="WP_136691756.1">
    <property type="nucleotide sequence ID" value="NZ_SSHH01000001.1"/>
</dbReference>
<name>A0A4T3F1P9_9SPHN</name>
<evidence type="ECO:0000313" key="2">
    <source>
        <dbReference type="EMBL" id="TIX51133.1"/>
    </source>
</evidence>
<feature type="chain" id="PRO_5020883231" evidence="1">
    <location>
        <begin position="22"/>
        <end position="168"/>
    </location>
</feature>
<feature type="signal peptide" evidence="1">
    <location>
        <begin position="1"/>
        <end position="21"/>
    </location>
</feature>
<dbReference type="Proteomes" id="UP000309389">
    <property type="component" value="Unassembled WGS sequence"/>
</dbReference>
<organism evidence="2 3">
    <name type="scientific">Alteraurantiacibacter aquimixticola</name>
    <dbReference type="NCBI Taxonomy" id="2489173"/>
    <lineage>
        <taxon>Bacteria</taxon>
        <taxon>Pseudomonadati</taxon>
        <taxon>Pseudomonadota</taxon>
        <taxon>Alphaproteobacteria</taxon>
        <taxon>Sphingomonadales</taxon>
        <taxon>Erythrobacteraceae</taxon>
        <taxon>Alteraurantiacibacter</taxon>
    </lineage>
</organism>